<dbReference type="GO" id="GO:0005634">
    <property type="term" value="C:nucleus"/>
    <property type="evidence" value="ECO:0007669"/>
    <property type="project" value="TreeGrafter"/>
</dbReference>
<dbReference type="GO" id="GO:0005524">
    <property type="term" value="F:ATP binding"/>
    <property type="evidence" value="ECO:0007669"/>
    <property type="project" value="UniProtKB-UniRule"/>
</dbReference>
<dbReference type="GO" id="GO:0030154">
    <property type="term" value="P:cell differentiation"/>
    <property type="evidence" value="ECO:0007669"/>
    <property type="project" value="TreeGrafter"/>
</dbReference>
<feature type="region of interest" description="Disordered" evidence="11">
    <location>
        <begin position="65"/>
        <end position="84"/>
    </location>
</feature>
<dbReference type="EMBL" id="JACBKZ010000004">
    <property type="protein sequence ID" value="KAF5952044.1"/>
    <property type="molecule type" value="Genomic_DNA"/>
</dbReference>
<dbReference type="GO" id="GO:0004674">
    <property type="term" value="F:protein serine/threonine kinase activity"/>
    <property type="evidence" value="ECO:0007669"/>
    <property type="project" value="UniProtKB-KW"/>
</dbReference>
<keyword evidence="7 10" id="KW-0067">ATP-binding</keyword>
<comment type="catalytic activity">
    <reaction evidence="8">
        <text>L-threonyl-[protein] + ATP = O-phospho-L-threonyl-[protein] + ADP + H(+)</text>
        <dbReference type="Rhea" id="RHEA:46608"/>
        <dbReference type="Rhea" id="RHEA-COMP:11060"/>
        <dbReference type="Rhea" id="RHEA-COMP:11605"/>
        <dbReference type="ChEBI" id="CHEBI:15378"/>
        <dbReference type="ChEBI" id="CHEBI:30013"/>
        <dbReference type="ChEBI" id="CHEBI:30616"/>
        <dbReference type="ChEBI" id="CHEBI:61977"/>
        <dbReference type="ChEBI" id="CHEBI:456216"/>
        <dbReference type="EC" id="2.7.11.1"/>
    </reaction>
</comment>
<reference evidence="13 14" key="2">
    <citation type="submission" date="2020-07" db="EMBL/GenBank/DDBJ databases">
        <title>Genome assembly of wild tea tree DASZ reveals pedigree and selection history of tea varieties.</title>
        <authorList>
            <person name="Zhang W."/>
        </authorList>
    </citation>
    <scope>NUCLEOTIDE SEQUENCE [LARGE SCALE GENOMIC DNA]</scope>
    <source>
        <strain evidence="14">cv. G240</strain>
        <tissue evidence="13">Leaf</tissue>
    </source>
</reference>
<protein>
    <recommendedName>
        <fullName evidence="2">non-specific serine/threonine protein kinase</fullName>
        <ecNumber evidence="2">2.7.11.1</ecNumber>
    </recommendedName>
</protein>
<evidence type="ECO:0000256" key="10">
    <source>
        <dbReference type="PROSITE-ProRule" id="PRU10141"/>
    </source>
</evidence>
<dbReference type="Proteomes" id="UP000593564">
    <property type="component" value="Unassembled WGS sequence"/>
</dbReference>
<feature type="compositionally biased region" description="Polar residues" evidence="11">
    <location>
        <begin position="1"/>
        <end position="15"/>
    </location>
</feature>
<evidence type="ECO:0000259" key="12">
    <source>
        <dbReference type="PROSITE" id="PS50011"/>
    </source>
</evidence>
<dbReference type="InterPro" id="IPR050591">
    <property type="entry name" value="GSK-3"/>
</dbReference>
<dbReference type="EC" id="2.7.11.1" evidence="2"/>
<keyword evidence="3" id="KW-0723">Serine/threonine-protein kinase</keyword>
<dbReference type="PROSITE" id="PS50011">
    <property type="entry name" value="PROTEIN_KINASE_DOM"/>
    <property type="match status" value="1"/>
</dbReference>
<dbReference type="GO" id="GO:0005737">
    <property type="term" value="C:cytoplasm"/>
    <property type="evidence" value="ECO:0007669"/>
    <property type="project" value="TreeGrafter"/>
</dbReference>
<keyword evidence="4" id="KW-0808">Transferase</keyword>
<name>A0A7J7HJ83_CAMSI</name>
<dbReference type="Gene3D" id="1.10.510.10">
    <property type="entry name" value="Transferase(Phosphotransferase) domain 1"/>
    <property type="match status" value="1"/>
</dbReference>
<dbReference type="InterPro" id="IPR039192">
    <property type="entry name" value="STKc_GSK3"/>
</dbReference>
<evidence type="ECO:0000313" key="14">
    <source>
        <dbReference type="Proteomes" id="UP000593564"/>
    </source>
</evidence>
<dbReference type="FunFam" id="3.30.200.20:FF:000009">
    <property type="entry name" value="Glycogen synthase kinase-3 beta"/>
    <property type="match status" value="1"/>
</dbReference>
<comment type="caution">
    <text evidence="13">The sequence shown here is derived from an EMBL/GenBank/DDBJ whole genome shotgun (WGS) entry which is preliminary data.</text>
</comment>
<keyword evidence="5 10" id="KW-0547">Nucleotide-binding</keyword>
<dbReference type="PANTHER" id="PTHR24057">
    <property type="entry name" value="GLYCOGEN SYNTHASE KINASE-3 ALPHA"/>
    <property type="match status" value="1"/>
</dbReference>
<dbReference type="GO" id="GO:0007165">
    <property type="term" value="P:signal transduction"/>
    <property type="evidence" value="ECO:0007669"/>
    <property type="project" value="TreeGrafter"/>
</dbReference>
<dbReference type="Gene3D" id="3.30.200.20">
    <property type="entry name" value="Phosphorylase Kinase, domain 1"/>
    <property type="match status" value="1"/>
</dbReference>
<evidence type="ECO:0000256" key="3">
    <source>
        <dbReference type="ARBA" id="ARBA00022527"/>
    </source>
</evidence>
<gene>
    <name evidence="13" type="ORF">HYC85_009988</name>
</gene>
<feature type="compositionally biased region" description="Basic and acidic residues" evidence="11">
    <location>
        <begin position="16"/>
        <end position="35"/>
    </location>
</feature>
<evidence type="ECO:0000256" key="5">
    <source>
        <dbReference type="ARBA" id="ARBA00022741"/>
    </source>
</evidence>
<keyword evidence="14" id="KW-1185">Reference proteome</keyword>
<evidence type="ECO:0000256" key="9">
    <source>
        <dbReference type="ARBA" id="ARBA00048679"/>
    </source>
</evidence>
<dbReference type="PROSITE" id="PS00107">
    <property type="entry name" value="PROTEIN_KINASE_ATP"/>
    <property type="match status" value="1"/>
</dbReference>
<evidence type="ECO:0000256" key="8">
    <source>
        <dbReference type="ARBA" id="ARBA00047899"/>
    </source>
</evidence>
<dbReference type="AlphaFoldDB" id="A0A7J7HJ83"/>
<feature type="region of interest" description="Disordered" evidence="11">
    <location>
        <begin position="1"/>
        <end position="37"/>
    </location>
</feature>
<dbReference type="InterPro" id="IPR011009">
    <property type="entry name" value="Kinase-like_dom_sf"/>
</dbReference>
<feature type="binding site" evidence="10">
    <location>
        <position position="174"/>
    </location>
    <ligand>
        <name>ATP</name>
        <dbReference type="ChEBI" id="CHEBI:30616"/>
    </ligand>
</feature>
<comment type="catalytic activity">
    <reaction evidence="9">
        <text>L-seryl-[protein] + ATP = O-phospho-L-seryl-[protein] + ADP + H(+)</text>
        <dbReference type="Rhea" id="RHEA:17989"/>
        <dbReference type="Rhea" id="RHEA-COMP:9863"/>
        <dbReference type="Rhea" id="RHEA-COMP:11604"/>
        <dbReference type="ChEBI" id="CHEBI:15378"/>
        <dbReference type="ChEBI" id="CHEBI:29999"/>
        <dbReference type="ChEBI" id="CHEBI:30616"/>
        <dbReference type="ChEBI" id="CHEBI:83421"/>
        <dbReference type="ChEBI" id="CHEBI:456216"/>
        <dbReference type="EC" id="2.7.11.1"/>
    </reaction>
</comment>
<dbReference type="InterPro" id="IPR017441">
    <property type="entry name" value="Protein_kinase_ATP_BS"/>
</dbReference>
<comment type="similarity">
    <text evidence="1">Belongs to the protein kinase superfamily. CMGC Ser/Thr protein kinase family. GSK-3 subfamily.</text>
</comment>
<evidence type="ECO:0000256" key="1">
    <source>
        <dbReference type="ARBA" id="ARBA00005527"/>
    </source>
</evidence>
<reference evidence="14" key="1">
    <citation type="journal article" date="2020" name="Nat. Commun.">
        <title>Genome assembly of wild tea tree DASZ reveals pedigree and selection history of tea varieties.</title>
        <authorList>
            <person name="Zhang W."/>
            <person name="Zhang Y."/>
            <person name="Qiu H."/>
            <person name="Guo Y."/>
            <person name="Wan H."/>
            <person name="Zhang X."/>
            <person name="Scossa F."/>
            <person name="Alseekh S."/>
            <person name="Zhang Q."/>
            <person name="Wang P."/>
            <person name="Xu L."/>
            <person name="Schmidt M.H."/>
            <person name="Jia X."/>
            <person name="Li D."/>
            <person name="Zhu A."/>
            <person name="Guo F."/>
            <person name="Chen W."/>
            <person name="Ni D."/>
            <person name="Usadel B."/>
            <person name="Fernie A.R."/>
            <person name="Wen W."/>
        </authorList>
    </citation>
    <scope>NUCLEOTIDE SEQUENCE [LARGE SCALE GENOMIC DNA]</scope>
    <source>
        <strain evidence="14">cv. G240</strain>
    </source>
</reference>
<evidence type="ECO:0000256" key="11">
    <source>
        <dbReference type="SAM" id="MobiDB-lite"/>
    </source>
</evidence>
<evidence type="ECO:0000256" key="2">
    <source>
        <dbReference type="ARBA" id="ARBA00012513"/>
    </source>
</evidence>
<dbReference type="Pfam" id="PF00069">
    <property type="entry name" value="Pkinase"/>
    <property type="match status" value="1"/>
</dbReference>
<sequence length="443" mass="50865">MNMQRPTQKTVSNLQGERETNQIDTSRFAEPDQSHRSPPHLHIFITYTCYAPTLLRNFREFRPGHGGVGSSRSSRTANGFKGSSSSVDWLGREMLEMRLRDKVDHEDDRDSELDIIDGVGAEAGHVIRTTIGGRNGQSKQIVSYIAEHVVGTGSFGVVYQAKCRETGEIVAIKKVLQDKRYKNRELQIMKMMDHPNVVALKHCFFSKTDKEELYLNLVLEFVPETVNRIARQYSRINQRMPLIYVKLYTYQACNNLSYAEHWLIFIIVLVNPHTHQLKLCDFGSAKVLVKGEPNVSYICSRYYRAPELIFGATEYTTAIDIWSTGCVMAELLLGQVLGTPTREEIKCMNPNYTEFKFPQIKPHPWHKVFQKRLPPEAVDLLEACIHPFFDELRDPNTRLPSGRPLPPLFNFKPQELSDIPPDTLHRLIPEHARKQNLFMALHT</sequence>
<feature type="domain" description="Protein kinase" evidence="12">
    <location>
        <begin position="144"/>
        <end position="409"/>
    </location>
</feature>
<evidence type="ECO:0000256" key="7">
    <source>
        <dbReference type="ARBA" id="ARBA00022840"/>
    </source>
</evidence>
<dbReference type="CDD" id="cd14137">
    <property type="entry name" value="STKc_GSK3"/>
    <property type="match status" value="1"/>
</dbReference>
<evidence type="ECO:0000313" key="13">
    <source>
        <dbReference type="EMBL" id="KAF5952044.1"/>
    </source>
</evidence>
<dbReference type="SUPFAM" id="SSF56112">
    <property type="entry name" value="Protein kinase-like (PK-like)"/>
    <property type="match status" value="1"/>
</dbReference>
<evidence type="ECO:0000256" key="4">
    <source>
        <dbReference type="ARBA" id="ARBA00022679"/>
    </source>
</evidence>
<proteinExistence type="inferred from homology"/>
<dbReference type="InterPro" id="IPR000719">
    <property type="entry name" value="Prot_kinase_dom"/>
</dbReference>
<evidence type="ECO:0000256" key="6">
    <source>
        <dbReference type="ARBA" id="ARBA00022777"/>
    </source>
</evidence>
<dbReference type="PANTHER" id="PTHR24057:SF40">
    <property type="entry name" value="SHAGGY-RELATED PROTEIN KINASE DELTA-RELATED"/>
    <property type="match status" value="1"/>
</dbReference>
<accession>A0A7J7HJ83</accession>
<keyword evidence="6" id="KW-0418">Kinase</keyword>
<organism evidence="13 14">
    <name type="scientific">Camellia sinensis</name>
    <name type="common">Tea plant</name>
    <name type="synonym">Thea sinensis</name>
    <dbReference type="NCBI Taxonomy" id="4442"/>
    <lineage>
        <taxon>Eukaryota</taxon>
        <taxon>Viridiplantae</taxon>
        <taxon>Streptophyta</taxon>
        <taxon>Embryophyta</taxon>
        <taxon>Tracheophyta</taxon>
        <taxon>Spermatophyta</taxon>
        <taxon>Magnoliopsida</taxon>
        <taxon>eudicotyledons</taxon>
        <taxon>Gunneridae</taxon>
        <taxon>Pentapetalae</taxon>
        <taxon>asterids</taxon>
        <taxon>Ericales</taxon>
        <taxon>Theaceae</taxon>
        <taxon>Camellia</taxon>
    </lineage>
</organism>